<proteinExistence type="predicted"/>
<reference evidence="2" key="1">
    <citation type="submission" date="2022-08" db="EMBL/GenBank/DDBJ databases">
        <title>Alicyclobacillus dauci DSM2870, complete genome.</title>
        <authorList>
            <person name="Wang Q."/>
            <person name="Cai R."/>
            <person name="Wang Z."/>
        </authorList>
    </citation>
    <scope>NUCLEOTIDE SEQUENCE</scope>
    <source>
        <strain evidence="2">DSM 28700</strain>
    </source>
</reference>
<evidence type="ECO:0000313" key="3">
    <source>
        <dbReference type="Proteomes" id="UP001164803"/>
    </source>
</evidence>
<name>A0ABY6Z6B3_9BACL</name>
<feature type="region of interest" description="Disordered" evidence="1">
    <location>
        <begin position="37"/>
        <end position="58"/>
    </location>
</feature>
<gene>
    <name evidence="2" type="ORF">NZD86_06605</name>
</gene>
<organism evidence="2 3">
    <name type="scientific">Alicyclobacillus dauci</name>
    <dbReference type="NCBI Taxonomy" id="1475485"/>
    <lineage>
        <taxon>Bacteria</taxon>
        <taxon>Bacillati</taxon>
        <taxon>Bacillota</taxon>
        <taxon>Bacilli</taxon>
        <taxon>Bacillales</taxon>
        <taxon>Alicyclobacillaceae</taxon>
        <taxon>Alicyclobacillus</taxon>
    </lineage>
</organism>
<dbReference type="EMBL" id="CP104064">
    <property type="protein sequence ID" value="WAH38152.1"/>
    <property type="molecule type" value="Genomic_DNA"/>
</dbReference>
<evidence type="ECO:0000313" key="2">
    <source>
        <dbReference type="EMBL" id="WAH38152.1"/>
    </source>
</evidence>
<protein>
    <submittedName>
        <fullName evidence="2">Uncharacterized protein</fullName>
    </submittedName>
</protein>
<dbReference type="Proteomes" id="UP001164803">
    <property type="component" value="Chromosome"/>
</dbReference>
<accession>A0ABY6Z6B3</accession>
<evidence type="ECO:0000256" key="1">
    <source>
        <dbReference type="SAM" id="MobiDB-lite"/>
    </source>
</evidence>
<keyword evidence="3" id="KW-1185">Reference proteome</keyword>
<dbReference type="RefSeq" id="WP_268045711.1">
    <property type="nucleotide sequence ID" value="NZ_CP104064.1"/>
</dbReference>
<sequence length="58" mass="6452">MRRSQVIVTGVEYGADSVRELAQEMIERLVLNNSPIQQMSTSYDPTDFQKACETGGNS</sequence>